<dbReference type="SUPFAM" id="SSF57850">
    <property type="entry name" value="RING/U-box"/>
    <property type="match status" value="1"/>
</dbReference>
<dbReference type="FunFam" id="3.30.40.10:FF:000187">
    <property type="entry name" value="E3 ubiquitin-protein ligase ATL6"/>
    <property type="match status" value="1"/>
</dbReference>
<feature type="compositionally biased region" description="Low complexity" evidence="17">
    <location>
        <begin position="818"/>
        <end position="831"/>
    </location>
</feature>
<dbReference type="Gene3D" id="3.30.40.10">
    <property type="entry name" value="Zinc/RING finger domain, C3HC4 (zinc finger)"/>
    <property type="match status" value="1"/>
</dbReference>
<dbReference type="SUPFAM" id="SSF51445">
    <property type="entry name" value="(Trans)glycosidases"/>
    <property type="match status" value="1"/>
</dbReference>
<dbReference type="GO" id="GO:0051017">
    <property type="term" value="P:actin filament bundle assembly"/>
    <property type="evidence" value="ECO:0007669"/>
    <property type="project" value="TreeGrafter"/>
</dbReference>
<dbReference type="AlphaFoldDB" id="A0AAV5CR57"/>
<keyword evidence="10" id="KW-0833">Ubl conjugation pathway</keyword>
<dbReference type="Pfam" id="PF00150">
    <property type="entry name" value="Cellulase"/>
    <property type="match status" value="1"/>
</dbReference>
<dbReference type="PANTHER" id="PTHR10551">
    <property type="entry name" value="FASCIN"/>
    <property type="match status" value="1"/>
</dbReference>
<keyword evidence="9 16" id="KW-0863">Zinc-finger</keyword>
<keyword evidence="13 18" id="KW-1133">Transmembrane helix</keyword>
<organism evidence="22 23">
    <name type="scientific">Eleusine coracana subsp. coracana</name>
    <dbReference type="NCBI Taxonomy" id="191504"/>
    <lineage>
        <taxon>Eukaryota</taxon>
        <taxon>Viridiplantae</taxon>
        <taxon>Streptophyta</taxon>
        <taxon>Embryophyta</taxon>
        <taxon>Tracheophyta</taxon>
        <taxon>Spermatophyta</taxon>
        <taxon>Magnoliopsida</taxon>
        <taxon>Liliopsida</taxon>
        <taxon>Poales</taxon>
        <taxon>Poaceae</taxon>
        <taxon>PACMAD clade</taxon>
        <taxon>Chloridoideae</taxon>
        <taxon>Cynodonteae</taxon>
        <taxon>Eleusininae</taxon>
        <taxon>Eleusine</taxon>
    </lineage>
</organism>
<keyword evidence="19" id="KW-0732">Signal</keyword>
<gene>
    <name evidence="22" type="primary">ga17734</name>
    <name evidence="21" type="synonym">ga17487</name>
    <name evidence="21" type="ORF">PR202_ga17487</name>
    <name evidence="22" type="ORF">PR202_ga17734</name>
</gene>
<dbReference type="CDD" id="cd16461">
    <property type="entry name" value="RING-H2_EL5-like"/>
    <property type="match status" value="1"/>
</dbReference>
<dbReference type="GO" id="GO:0051015">
    <property type="term" value="F:actin filament binding"/>
    <property type="evidence" value="ECO:0007669"/>
    <property type="project" value="InterPro"/>
</dbReference>
<reference evidence="22" key="1">
    <citation type="journal article" date="2018" name="DNA Res.">
        <title>Multiple hybrid de novo genome assembly of finger millet, an orphan allotetraploid crop.</title>
        <authorList>
            <person name="Hatakeyama M."/>
            <person name="Aluri S."/>
            <person name="Balachadran M.T."/>
            <person name="Sivarajan S.R."/>
            <person name="Patrignani A."/>
            <person name="Gruter S."/>
            <person name="Poveda L."/>
            <person name="Shimizu-Inatsugi R."/>
            <person name="Baeten J."/>
            <person name="Francoijs K.J."/>
            <person name="Nataraja K.N."/>
            <person name="Reddy Y.A.N."/>
            <person name="Phadnis S."/>
            <person name="Ravikumar R.L."/>
            <person name="Schlapbach R."/>
            <person name="Sreeman S.M."/>
            <person name="Shimizu K.K."/>
        </authorList>
    </citation>
    <scope>NUCLEOTIDE SEQUENCE</scope>
</reference>
<evidence type="ECO:0000256" key="9">
    <source>
        <dbReference type="ARBA" id="ARBA00022771"/>
    </source>
</evidence>
<dbReference type="Pfam" id="PF13639">
    <property type="entry name" value="zf-RING_2"/>
    <property type="match status" value="1"/>
</dbReference>
<keyword evidence="8" id="KW-0479">Metal-binding</keyword>
<dbReference type="GO" id="GO:0061630">
    <property type="term" value="F:ubiquitin protein ligase activity"/>
    <property type="evidence" value="ECO:0007669"/>
    <property type="project" value="UniProtKB-EC"/>
</dbReference>
<evidence type="ECO:0000256" key="14">
    <source>
        <dbReference type="ARBA" id="ARBA00023136"/>
    </source>
</evidence>
<dbReference type="GO" id="GO:0016477">
    <property type="term" value="P:cell migration"/>
    <property type="evidence" value="ECO:0007669"/>
    <property type="project" value="TreeGrafter"/>
</dbReference>
<dbReference type="GO" id="GO:0015629">
    <property type="term" value="C:actin cytoskeleton"/>
    <property type="evidence" value="ECO:0007669"/>
    <property type="project" value="TreeGrafter"/>
</dbReference>
<dbReference type="InterPro" id="IPR013083">
    <property type="entry name" value="Znf_RING/FYVE/PHD"/>
</dbReference>
<proteinExistence type="inferred from homology"/>
<feature type="signal peptide" evidence="19">
    <location>
        <begin position="1"/>
        <end position="24"/>
    </location>
</feature>
<dbReference type="EMBL" id="BQKI01000008">
    <property type="protein sequence ID" value="GJN00544.1"/>
    <property type="molecule type" value="Genomic_DNA"/>
</dbReference>
<comment type="subcellular location">
    <subcellularLocation>
        <location evidence="2">Membrane</location>
        <topology evidence="2">Single-pass membrane protein</topology>
    </subcellularLocation>
</comment>
<dbReference type="InterPro" id="IPR001547">
    <property type="entry name" value="Glyco_hydro_5"/>
</dbReference>
<sequence>MGGLSGFGFGFVLLSWVLFSSCHCSVNGLSKVKSVNLGGWLVIEGWIKPSLFDGIPNGDMLVGWDTGAVPLSGWDDNLATFELVIIANDLHGDYQLANGYGYEKAKMVLDEHRESFVTESDFDFLSRHGINTVRIPVGWWITQDPYPPSPFIGGSLAALDKAFVWAKSYGLKCIIDLHAAPGSQNGMEHSASRDGSVNWPSPEYISQTLEVVDFLATRYGGHPSLSGIELLNEPSAATVPLDILVSYYTRGYQIVRNHSSTTYVILCQRIGNADPVELVQANVGISNVVIDLHYYNLFDPYFASINTSEWVNEWDVQNASQSEYQMFGKAQLDVYENATFGWSYWTLKNDRMHWDFEWNVRNKYLLFSGSPLLKPPSLVLLQNRPTDNVQRPESRPCAAGTSARPAPDRTSERPVPEPIKADPCHGRHRFLHAVYKLLRARARLLPRTASPTHHHQMPTPRRHDAAAAPPLAVLPLLLLVTMLTVPSAAAQPEASRDKDNGGGVSGFGPAGQMTKPPGFSAPMVVLLVALIAAFFFIGFFSVYMRRCGRGGSSGGGGGPAIPAAALLALSRQQERDRQQRQRGLDPAVVASFPTMRYAEARELRVGKDKEDAALECAVCLSEFEDDEELRLLPSCSHAFHPDCIGEWLAGHVTCPVCRCNLDPEEIAAAAAETTSTGGSGDVAGEQQDQVAIDVAGEGAVDEAAERRREAVELDRIGSQRRAVRSRSGRPFPRSHSTGHSLAPRLDGDLERFTLRLPEHVRREMVASSLRRTGPWRGAARSARMGRSDRWPSFIARTFSARVPFWAASRRGPDAAEVVAAAGTEGPAPAATRSRRDKPAGAAADGGNVTKSRSRRGGW</sequence>
<feature type="compositionally biased region" description="Basic and acidic residues" evidence="17">
    <location>
        <begin position="406"/>
        <end position="423"/>
    </location>
</feature>
<keyword evidence="23" id="KW-1185">Reference proteome</keyword>
<evidence type="ECO:0000256" key="16">
    <source>
        <dbReference type="PROSITE-ProRule" id="PRU00175"/>
    </source>
</evidence>
<evidence type="ECO:0000313" key="23">
    <source>
        <dbReference type="Proteomes" id="UP001054889"/>
    </source>
</evidence>
<evidence type="ECO:0000256" key="3">
    <source>
        <dbReference type="ARBA" id="ARBA00004906"/>
    </source>
</evidence>
<evidence type="ECO:0000256" key="8">
    <source>
        <dbReference type="ARBA" id="ARBA00022723"/>
    </source>
</evidence>
<evidence type="ECO:0000313" key="22">
    <source>
        <dbReference type="EMBL" id="GJN00544.1"/>
    </source>
</evidence>
<dbReference type="Proteomes" id="UP001054889">
    <property type="component" value="Unassembled WGS sequence"/>
</dbReference>
<feature type="region of interest" description="Disordered" evidence="17">
    <location>
        <begin position="818"/>
        <end position="858"/>
    </location>
</feature>
<name>A0AAV5CR57_ELECO</name>
<evidence type="ECO:0000256" key="5">
    <source>
        <dbReference type="ARBA" id="ARBA00012483"/>
    </source>
</evidence>
<feature type="region of interest" description="Disordered" evidence="17">
    <location>
        <begin position="489"/>
        <end position="509"/>
    </location>
</feature>
<dbReference type="InterPro" id="IPR010431">
    <property type="entry name" value="Fascin"/>
</dbReference>
<feature type="domain" description="RING-type" evidence="20">
    <location>
        <begin position="616"/>
        <end position="658"/>
    </location>
</feature>
<accession>A0AAV5CR57</accession>
<evidence type="ECO:0000256" key="6">
    <source>
        <dbReference type="ARBA" id="ARBA00022679"/>
    </source>
</evidence>
<evidence type="ECO:0000256" key="17">
    <source>
        <dbReference type="SAM" id="MobiDB-lite"/>
    </source>
</evidence>
<dbReference type="SMART" id="SM00184">
    <property type="entry name" value="RING"/>
    <property type="match status" value="1"/>
</dbReference>
<reference evidence="22" key="2">
    <citation type="submission" date="2021-12" db="EMBL/GenBank/DDBJ databases">
        <title>Resequencing data analysis of finger millet.</title>
        <authorList>
            <person name="Hatakeyama M."/>
            <person name="Aluri S."/>
            <person name="Balachadran M.T."/>
            <person name="Sivarajan S.R."/>
            <person name="Poveda L."/>
            <person name="Shimizu-Inatsugi R."/>
            <person name="Schlapbach R."/>
            <person name="Sreeman S.M."/>
            <person name="Shimizu K.K."/>
        </authorList>
    </citation>
    <scope>NUCLEOTIDE SEQUENCE</scope>
</reference>
<keyword evidence="15" id="KW-0326">Glycosidase</keyword>
<dbReference type="EC" id="2.3.2.27" evidence="5"/>
<evidence type="ECO:0000256" key="13">
    <source>
        <dbReference type="ARBA" id="ARBA00022989"/>
    </source>
</evidence>
<evidence type="ECO:0000256" key="15">
    <source>
        <dbReference type="ARBA" id="ARBA00023295"/>
    </source>
</evidence>
<dbReference type="Gene3D" id="3.20.20.80">
    <property type="entry name" value="Glycosidases"/>
    <property type="match status" value="1"/>
</dbReference>
<comment type="catalytic activity">
    <reaction evidence="1">
        <text>S-ubiquitinyl-[E2 ubiquitin-conjugating enzyme]-L-cysteine + [acceptor protein]-L-lysine = [E2 ubiquitin-conjugating enzyme]-L-cysteine + N(6)-ubiquitinyl-[acceptor protein]-L-lysine.</text>
        <dbReference type="EC" id="2.3.2.27"/>
    </reaction>
</comment>
<dbReference type="InterPro" id="IPR017853">
    <property type="entry name" value="GH"/>
</dbReference>
<evidence type="ECO:0000256" key="18">
    <source>
        <dbReference type="SAM" id="Phobius"/>
    </source>
</evidence>
<comment type="caution">
    <text evidence="22">The sequence shown here is derived from an EMBL/GenBank/DDBJ whole genome shotgun (WGS) entry which is preliminary data.</text>
</comment>
<evidence type="ECO:0000256" key="1">
    <source>
        <dbReference type="ARBA" id="ARBA00000900"/>
    </source>
</evidence>
<dbReference type="GO" id="GO:0005737">
    <property type="term" value="C:cytoplasm"/>
    <property type="evidence" value="ECO:0007669"/>
    <property type="project" value="TreeGrafter"/>
</dbReference>
<keyword evidence="6" id="KW-0808">Transferase</keyword>
<feature type="transmembrane region" description="Helical" evidence="18">
    <location>
        <begin position="519"/>
        <end position="543"/>
    </location>
</feature>
<feature type="region of interest" description="Disordered" evidence="17">
    <location>
        <begin position="719"/>
        <end position="744"/>
    </location>
</feature>
<dbReference type="InterPro" id="IPR001841">
    <property type="entry name" value="Znf_RING"/>
</dbReference>
<evidence type="ECO:0000256" key="12">
    <source>
        <dbReference type="ARBA" id="ARBA00022833"/>
    </source>
</evidence>
<dbReference type="GO" id="GO:0004553">
    <property type="term" value="F:hydrolase activity, hydrolyzing O-glycosyl compounds"/>
    <property type="evidence" value="ECO:0007669"/>
    <property type="project" value="InterPro"/>
</dbReference>
<evidence type="ECO:0000313" key="21">
    <source>
        <dbReference type="EMBL" id="GJN00312.1"/>
    </source>
</evidence>
<feature type="chain" id="PRO_5044714593" description="RING-type E3 ubiquitin transferase" evidence="19">
    <location>
        <begin position="25"/>
        <end position="858"/>
    </location>
</feature>
<keyword evidence="14 18" id="KW-0472">Membrane</keyword>
<evidence type="ECO:0000256" key="11">
    <source>
        <dbReference type="ARBA" id="ARBA00022801"/>
    </source>
</evidence>
<dbReference type="GO" id="GO:0000272">
    <property type="term" value="P:polysaccharide catabolic process"/>
    <property type="evidence" value="ECO:0007669"/>
    <property type="project" value="InterPro"/>
</dbReference>
<comment type="similarity">
    <text evidence="4">Belongs to the glycosyl hydrolase 5 (cellulase A) family.</text>
</comment>
<dbReference type="PROSITE" id="PS50089">
    <property type="entry name" value="ZF_RING_2"/>
    <property type="match status" value="1"/>
</dbReference>
<evidence type="ECO:0000256" key="7">
    <source>
        <dbReference type="ARBA" id="ARBA00022692"/>
    </source>
</evidence>
<feature type="region of interest" description="Disordered" evidence="17">
    <location>
        <begin position="386"/>
        <end position="423"/>
    </location>
</feature>
<protein>
    <recommendedName>
        <fullName evidence="5">RING-type E3 ubiquitin transferase</fullName>
        <ecNumber evidence="5">2.3.2.27</ecNumber>
    </recommendedName>
</protein>
<evidence type="ECO:0000256" key="10">
    <source>
        <dbReference type="ARBA" id="ARBA00022786"/>
    </source>
</evidence>
<dbReference type="GO" id="GO:0016020">
    <property type="term" value="C:membrane"/>
    <property type="evidence" value="ECO:0007669"/>
    <property type="project" value="UniProtKB-SubCell"/>
</dbReference>
<evidence type="ECO:0000256" key="19">
    <source>
        <dbReference type="SAM" id="SignalP"/>
    </source>
</evidence>
<dbReference type="EMBL" id="BQKI01000008">
    <property type="protein sequence ID" value="GJN00312.1"/>
    <property type="molecule type" value="Genomic_DNA"/>
</dbReference>
<keyword evidence="7 18" id="KW-0812">Transmembrane</keyword>
<dbReference type="GO" id="GO:0007163">
    <property type="term" value="P:establishment or maintenance of cell polarity"/>
    <property type="evidence" value="ECO:0007669"/>
    <property type="project" value="TreeGrafter"/>
</dbReference>
<keyword evidence="12" id="KW-0862">Zinc</keyword>
<keyword evidence="11" id="KW-0378">Hydrolase</keyword>
<dbReference type="GO" id="GO:0008270">
    <property type="term" value="F:zinc ion binding"/>
    <property type="evidence" value="ECO:0007669"/>
    <property type="project" value="UniProtKB-KW"/>
</dbReference>
<dbReference type="PANTHER" id="PTHR10551:SF9">
    <property type="entry name" value="FASCIN-2"/>
    <property type="match status" value="1"/>
</dbReference>
<evidence type="ECO:0000256" key="4">
    <source>
        <dbReference type="ARBA" id="ARBA00005641"/>
    </source>
</evidence>
<evidence type="ECO:0000256" key="2">
    <source>
        <dbReference type="ARBA" id="ARBA00004167"/>
    </source>
</evidence>
<comment type="pathway">
    <text evidence="3">Protein modification; protein ubiquitination.</text>
</comment>
<evidence type="ECO:0000259" key="20">
    <source>
        <dbReference type="PROSITE" id="PS50089"/>
    </source>
</evidence>